<keyword evidence="3" id="KW-1185">Reference proteome</keyword>
<dbReference type="GO" id="GO:0003677">
    <property type="term" value="F:DNA binding"/>
    <property type="evidence" value="ECO:0007669"/>
    <property type="project" value="UniProtKB-KW"/>
</dbReference>
<dbReference type="Gene3D" id="1.10.1220.10">
    <property type="entry name" value="Met repressor-like"/>
    <property type="match status" value="1"/>
</dbReference>
<dbReference type="AlphaFoldDB" id="F2KPB5"/>
<protein>
    <submittedName>
        <fullName evidence="2">CopG-like domain-containing protein DNA-binding protein</fullName>
    </submittedName>
</protein>
<evidence type="ECO:0000259" key="1">
    <source>
        <dbReference type="Pfam" id="PF01402"/>
    </source>
</evidence>
<dbReference type="Proteomes" id="UP000008136">
    <property type="component" value="Chromosome"/>
</dbReference>
<proteinExistence type="predicted"/>
<dbReference type="RefSeq" id="WP_013684180.1">
    <property type="nucleotide sequence ID" value="NC_015320.1"/>
</dbReference>
<keyword evidence="2" id="KW-0238">DNA-binding</keyword>
<evidence type="ECO:0000313" key="3">
    <source>
        <dbReference type="Proteomes" id="UP000008136"/>
    </source>
</evidence>
<dbReference type="InterPro" id="IPR013321">
    <property type="entry name" value="Arc_rbn_hlx_hlx"/>
</dbReference>
<reference evidence="2 3" key="1">
    <citation type="submission" date="2011-03" db="EMBL/GenBank/DDBJ databases">
        <title>The complete genome of Archaeoglobus veneficus SNP6.</title>
        <authorList>
            <consortium name="US DOE Joint Genome Institute (JGI-PGF)"/>
            <person name="Lucas S."/>
            <person name="Copeland A."/>
            <person name="Lapidus A."/>
            <person name="Bruce D."/>
            <person name="Goodwin L."/>
            <person name="Pitluck S."/>
            <person name="Kyrpides N."/>
            <person name="Mavromatis K."/>
            <person name="Pagani I."/>
            <person name="Ivanova N."/>
            <person name="Mikhailova N."/>
            <person name="Lu M."/>
            <person name="Detter J.C."/>
            <person name="Tapia R."/>
            <person name="Han C."/>
            <person name="Land M."/>
            <person name="Hauser L."/>
            <person name="Markowitz V."/>
            <person name="Cheng J.-F."/>
            <person name="Hugenholtz P."/>
            <person name="Woyke T."/>
            <person name="Wu D."/>
            <person name="Spring S."/>
            <person name="Brambilla E."/>
            <person name="Klenk H.-P."/>
            <person name="Eisen J.A."/>
        </authorList>
    </citation>
    <scope>NUCLEOTIDE SEQUENCE [LARGE SCALE GENOMIC DNA]</scope>
    <source>
        <strain>SNP6</strain>
    </source>
</reference>
<dbReference type="GO" id="GO:0006355">
    <property type="term" value="P:regulation of DNA-templated transcription"/>
    <property type="evidence" value="ECO:0007669"/>
    <property type="project" value="InterPro"/>
</dbReference>
<dbReference type="STRING" id="693661.Arcve_1517"/>
<dbReference type="InterPro" id="IPR002145">
    <property type="entry name" value="CopG"/>
</dbReference>
<dbReference type="HOGENOM" id="CLU_3020776_0_0_2"/>
<sequence length="55" mass="6185">METYTFTLDKETIETLEKIAEELRSSRSAALRYIVSQFAKKADNSGSVVLDCSHT</sequence>
<accession>F2KPB5</accession>
<gene>
    <name evidence="2" type="ordered locus">Arcve_1517</name>
</gene>
<feature type="domain" description="Ribbon-helix-helix protein CopG" evidence="1">
    <location>
        <begin position="5"/>
        <end position="40"/>
    </location>
</feature>
<dbReference type="GeneID" id="32167184"/>
<dbReference type="Pfam" id="PF01402">
    <property type="entry name" value="RHH_1"/>
    <property type="match status" value="1"/>
</dbReference>
<organism evidence="2 3">
    <name type="scientific">Archaeoglobus veneficus (strain DSM 11195 / SNP6)</name>
    <dbReference type="NCBI Taxonomy" id="693661"/>
    <lineage>
        <taxon>Archaea</taxon>
        <taxon>Methanobacteriati</taxon>
        <taxon>Methanobacteriota</taxon>
        <taxon>Archaeoglobi</taxon>
        <taxon>Archaeoglobales</taxon>
        <taxon>Archaeoglobaceae</taxon>
        <taxon>Archaeoglobus</taxon>
    </lineage>
</organism>
<name>F2KPB5_ARCVS</name>
<evidence type="ECO:0000313" key="2">
    <source>
        <dbReference type="EMBL" id="AEA47519.1"/>
    </source>
</evidence>
<dbReference type="EMBL" id="CP002588">
    <property type="protein sequence ID" value="AEA47519.1"/>
    <property type="molecule type" value="Genomic_DNA"/>
</dbReference>
<dbReference type="KEGG" id="ave:Arcve_1517"/>